<dbReference type="GO" id="GO:0006412">
    <property type="term" value="P:translation"/>
    <property type="evidence" value="ECO:0007669"/>
    <property type="project" value="UniProtKB-UniRule"/>
</dbReference>
<accession>A0A172N7T5</accession>
<protein>
    <recommendedName>
        <fullName evidence="4 5">Large ribosomal subunit protein bL33c</fullName>
    </recommendedName>
</protein>
<evidence type="ECO:0000256" key="2">
    <source>
        <dbReference type="ARBA" id="ARBA00022980"/>
    </source>
</evidence>
<dbReference type="GO" id="GO:0009507">
    <property type="term" value="C:chloroplast"/>
    <property type="evidence" value="ECO:0007669"/>
    <property type="project" value="UniProtKB-SubCell"/>
</dbReference>
<dbReference type="AlphaFoldDB" id="A0A172N7T5"/>
<proteinExistence type="inferred from homology"/>
<dbReference type="PANTHER" id="PTHR43168:SF2">
    <property type="entry name" value="LARGE RIBOSOMAL SUBUNIT PROTEIN BL33C"/>
    <property type="match status" value="1"/>
</dbReference>
<keyword evidence="6" id="KW-0150">Chloroplast</keyword>
<evidence type="ECO:0000256" key="5">
    <source>
        <dbReference type="HAMAP-Rule" id="MF_00294"/>
    </source>
</evidence>
<keyword evidence="2 5" id="KW-0689">Ribosomal protein</keyword>
<evidence type="ECO:0000256" key="1">
    <source>
        <dbReference type="ARBA" id="ARBA00007596"/>
    </source>
</evidence>
<dbReference type="NCBIfam" id="TIGR01023">
    <property type="entry name" value="rpmG_bact"/>
    <property type="match status" value="1"/>
</dbReference>
<evidence type="ECO:0000313" key="6">
    <source>
        <dbReference type="EMBL" id="AND48310.1"/>
    </source>
</evidence>
<gene>
    <name evidence="5 6" type="primary">rpl33</name>
</gene>
<dbReference type="InterPro" id="IPR001705">
    <property type="entry name" value="Ribosomal_bL33"/>
</dbReference>
<evidence type="ECO:0000256" key="4">
    <source>
        <dbReference type="ARBA" id="ARBA00035276"/>
    </source>
</evidence>
<dbReference type="InterPro" id="IPR038584">
    <property type="entry name" value="Ribosomal_bL33_sf"/>
</dbReference>
<dbReference type="PROSITE" id="PS00582">
    <property type="entry name" value="RIBOSOMAL_L33"/>
    <property type="match status" value="1"/>
</dbReference>
<dbReference type="Pfam" id="PF00471">
    <property type="entry name" value="Ribosomal_L33"/>
    <property type="match status" value="1"/>
</dbReference>
<dbReference type="Gene3D" id="2.20.28.120">
    <property type="entry name" value="Ribosomal protein L33"/>
    <property type="match status" value="1"/>
</dbReference>
<dbReference type="PANTHER" id="PTHR43168">
    <property type="entry name" value="50S RIBOSOMAL PROTEIN L33, CHLOROPLASTIC"/>
    <property type="match status" value="1"/>
</dbReference>
<dbReference type="NCBIfam" id="NF001860">
    <property type="entry name" value="PRK00595.1"/>
    <property type="match status" value="1"/>
</dbReference>
<dbReference type="EMBL" id="KU725456">
    <property type="protein sequence ID" value="AND48310.1"/>
    <property type="molecule type" value="Genomic_DNA"/>
</dbReference>
<name>A0A172N7T5_9BRYO</name>
<sequence>MAKNKDVRITITLECTDCAQDSEKKKKGVSRYTTRKNRRNTPIRLELKKYCPFCGGHTIHKEIKK</sequence>
<comment type="similarity">
    <text evidence="1 5">Belongs to the bacterial ribosomal protein bL33 family.</text>
</comment>
<dbReference type="SUPFAM" id="SSF57829">
    <property type="entry name" value="Zn-binding ribosomal proteins"/>
    <property type="match status" value="1"/>
</dbReference>
<organism evidence="6">
    <name type="scientific">Eosphagnum rigescens</name>
    <dbReference type="NCBI Taxonomy" id="1846180"/>
    <lineage>
        <taxon>Eukaryota</taxon>
        <taxon>Viridiplantae</taxon>
        <taxon>Streptophyta</taxon>
        <taxon>Embryophyta</taxon>
        <taxon>Bryophyta</taxon>
        <taxon>Sphagnophytina</taxon>
        <taxon>Sphagnopsida</taxon>
        <taxon>Sphagnales</taxon>
        <taxon>Ambuchananiaceae</taxon>
        <taxon>Eosphagnum</taxon>
    </lineage>
</organism>
<evidence type="ECO:0000256" key="3">
    <source>
        <dbReference type="ARBA" id="ARBA00023274"/>
    </source>
</evidence>
<dbReference type="GO" id="GO:0005840">
    <property type="term" value="C:ribosome"/>
    <property type="evidence" value="ECO:0007669"/>
    <property type="project" value="UniProtKB-KW"/>
</dbReference>
<dbReference type="InterPro" id="IPR018264">
    <property type="entry name" value="Ribosomal_bL33_CS"/>
</dbReference>
<comment type="subcellular location">
    <subcellularLocation>
        <location evidence="5">Plastid</location>
        <location evidence="5">Chloroplast</location>
    </subcellularLocation>
</comment>
<geneLocation type="chloroplast" evidence="6"/>
<keyword evidence="3 5" id="KW-0687">Ribonucleoprotein</keyword>
<keyword evidence="6" id="KW-0934">Plastid</keyword>
<reference evidence="6" key="1">
    <citation type="journal article" date="2016" name="Ann. Bot.">
        <title>Organellar phylogenomics of an emerging model system: Sphagnum (peatmoss).</title>
        <authorList>
            <person name="Shaw A.J."/>
            <person name="Devos N."/>
            <person name="Liu Y."/>
            <person name="Cox C.J."/>
            <person name="Goffinet B."/>
            <person name="Flatberg K.I."/>
            <person name="Shaw B."/>
        </authorList>
    </citation>
    <scope>NUCLEOTIDE SEQUENCE</scope>
    <source>
        <strain evidence="6">ND2857</strain>
    </source>
</reference>
<dbReference type="HAMAP" id="MF_00294">
    <property type="entry name" value="Ribosomal_bL33"/>
    <property type="match status" value="1"/>
</dbReference>
<dbReference type="NCBIfam" id="NF001764">
    <property type="entry name" value="PRK00504.1"/>
    <property type="match status" value="1"/>
</dbReference>
<dbReference type="GO" id="GO:0003735">
    <property type="term" value="F:structural constituent of ribosome"/>
    <property type="evidence" value="ECO:0007669"/>
    <property type="project" value="InterPro"/>
</dbReference>
<dbReference type="InterPro" id="IPR011332">
    <property type="entry name" value="Ribosomal_zn-bd"/>
</dbReference>
<dbReference type="GO" id="GO:1990904">
    <property type="term" value="C:ribonucleoprotein complex"/>
    <property type="evidence" value="ECO:0007669"/>
    <property type="project" value="UniProtKB-KW"/>
</dbReference>